<keyword evidence="6" id="KW-0408">Iron</keyword>
<name>A0A478EAS2_TALPI</name>
<dbReference type="GO" id="GO:0046872">
    <property type="term" value="F:metal ion binding"/>
    <property type="evidence" value="ECO:0007669"/>
    <property type="project" value="UniProtKB-KW"/>
</dbReference>
<keyword evidence="4" id="KW-0479">Metal-binding</keyword>
<keyword evidence="3" id="KW-0349">Heme</keyword>
<comment type="similarity">
    <text evidence="2">Belongs to the cytochrome P450 family.</text>
</comment>
<evidence type="ECO:0000256" key="2">
    <source>
        <dbReference type="ARBA" id="ARBA00010617"/>
    </source>
</evidence>
<keyword evidence="5" id="KW-0560">Oxidoreductase</keyword>
<evidence type="ECO:0000256" key="5">
    <source>
        <dbReference type="ARBA" id="ARBA00023002"/>
    </source>
</evidence>
<evidence type="ECO:0000256" key="3">
    <source>
        <dbReference type="ARBA" id="ARBA00022617"/>
    </source>
</evidence>
<organism evidence="8 9">
    <name type="scientific">Talaromyces pinophilus</name>
    <name type="common">Penicillium pinophilum</name>
    <dbReference type="NCBI Taxonomy" id="128442"/>
    <lineage>
        <taxon>Eukaryota</taxon>
        <taxon>Fungi</taxon>
        <taxon>Dikarya</taxon>
        <taxon>Ascomycota</taxon>
        <taxon>Pezizomycotina</taxon>
        <taxon>Eurotiomycetes</taxon>
        <taxon>Eurotiomycetidae</taxon>
        <taxon>Eurotiales</taxon>
        <taxon>Trichocomaceae</taxon>
        <taxon>Talaromyces</taxon>
        <taxon>Talaromyces sect. Talaromyces</taxon>
    </lineage>
</organism>
<sequence>MKTNFTLDDSVRHYAHVAPGTLSYPILSVIEAVTVGLYHVLQRSFAKKSNIPWFALGGTRNPNTARQQWVTDCHQVVKEGHEKCKGPFRTETGDGEKIIFPNSYAEALRNLPALNFGDSLGETLMAGYRGFEPFQTVLTKDLIQDVIKIKLTRSLDLVTGDLGLEAGEALQEILGDTGDEWKLLTVKPMVYKYVTWLSNRVFLGMELARNDEWLDVAAMYAIRTIIAARILRGCNPLLRPIVNIFHPACRLLRQSNATGRKIITPLSKPG</sequence>
<dbReference type="GO" id="GO:0004497">
    <property type="term" value="F:monooxygenase activity"/>
    <property type="evidence" value="ECO:0007669"/>
    <property type="project" value="UniProtKB-KW"/>
</dbReference>
<dbReference type="PANTHER" id="PTHR46206:SF2">
    <property type="entry name" value="CYTOCHROME P450 MONOOXYGENASE AUSG-RELATED"/>
    <property type="match status" value="1"/>
</dbReference>
<keyword evidence="7" id="KW-0503">Monooxygenase</keyword>
<keyword evidence="9" id="KW-1185">Reference proteome</keyword>
<gene>
    <name evidence="8" type="ORF">TCE0_044r16235</name>
</gene>
<evidence type="ECO:0000313" key="9">
    <source>
        <dbReference type="Proteomes" id="UP000053095"/>
    </source>
</evidence>
<dbReference type="EMBL" id="DF933840">
    <property type="protein sequence ID" value="GAM42346.1"/>
    <property type="molecule type" value="Genomic_DNA"/>
</dbReference>
<evidence type="ECO:0000313" key="8">
    <source>
        <dbReference type="EMBL" id="GAM42346.1"/>
    </source>
</evidence>
<protein>
    <submittedName>
        <fullName evidence="8">Uncharacterized protein</fullName>
    </submittedName>
</protein>
<evidence type="ECO:0000256" key="4">
    <source>
        <dbReference type="ARBA" id="ARBA00022723"/>
    </source>
</evidence>
<dbReference type="AlphaFoldDB" id="A0A478EAS2"/>
<dbReference type="PANTHER" id="PTHR46206">
    <property type="entry name" value="CYTOCHROME P450"/>
    <property type="match status" value="1"/>
</dbReference>
<evidence type="ECO:0000256" key="1">
    <source>
        <dbReference type="ARBA" id="ARBA00001971"/>
    </source>
</evidence>
<proteinExistence type="inferred from homology"/>
<dbReference type="Proteomes" id="UP000053095">
    <property type="component" value="Unassembled WGS sequence"/>
</dbReference>
<reference evidence="9" key="1">
    <citation type="journal article" date="2015" name="Genome Announc.">
        <title>Draft genome sequence of Talaromyces cellulolyticus strain Y-94, a source of lignocellulosic biomass-degrading enzymes.</title>
        <authorList>
            <person name="Fujii T."/>
            <person name="Koike H."/>
            <person name="Sawayama S."/>
            <person name="Yano S."/>
            <person name="Inoue H."/>
        </authorList>
    </citation>
    <scope>NUCLEOTIDE SEQUENCE [LARGE SCALE GENOMIC DNA]</scope>
    <source>
        <strain evidence="9">Y-94</strain>
    </source>
</reference>
<evidence type="ECO:0000256" key="7">
    <source>
        <dbReference type="ARBA" id="ARBA00023033"/>
    </source>
</evidence>
<evidence type="ECO:0000256" key="6">
    <source>
        <dbReference type="ARBA" id="ARBA00023004"/>
    </source>
</evidence>
<comment type="cofactor">
    <cofactor evidence="1">
        <name>heme</name>
        <dbReference type="ChEBI" id="CHEBI:30413"/>
    </cofactor>
</comment>
<accession>A0A478EAS2</accession>